<dbReference type="GO" id="GO:0004021">
    <property type="term" value="F:L-alanine:2-oxoglutarate aminotransferase activity"/>
    <property type="evidence" value="ECO:0007669"/>
    <property type="project" value="UniProtKB-EC"/>
</dbReference>
<evidence type="ECO:0000256" key="7">
    <source>
        <dbReference type="ARBA" id="ARBA00025785"/>
    </source>
</evidence>
<dbReference type="AlphaFoldDB" id="A0A6J0J865"/>
<dbReference type="GeneID" id="108510025"/>
<comment type="pathway">
    <text evidence="6">Amino-acid degradation; L-alanine degradation via transaminase pathway; pyruvate from L-alanine: step 1/1.</text>
</comment>
<keyword evidence="3" id="KW-0032">Aminotransferase</keyword>
<evidence type="ECO:0000256" key="3">
    <source>
        <dbReference type="ARBA" id="ARBA00022576"/>
    </source>
</evidence>
<dbReference type="Pfam" id="PF00155">
    <property type="entry name" value="Aminotran_1_2"/>
    <property type="match status" value="1"/>
</dbReference>
<dbReference type="InterPro" id="IPR015421">
    <property type="entry name" value="PyrdxlP-dep_Trfase_major"/>
</dbReference>
<evidence type="ECO:0000256" key="4">
    <source>
        <dbReference type="ARBA" id="ARBA00022679"/>
    </source>
</evidence>
<dbReference type="EC" id="2.6.1.2" evidence="8"/>
<keyword evidence="5" id="KW-0663">Pyridoxal phosphate</keyword>
<comment type="subunit">
    <text evidence="2">Homodimer.</text>
</comment>
<dbReference type="RefSeq" id="XP_017695155.1">
    <property type="nucleotide sequence ID" value="XM_017839666.1"/>
</dbReference>
<evidence type="ECO:0000256" key="8">
    <source>
        <dbReference type="ARBA" id="ARBA00026106"/>
    </source>
</evidence>
<feature type="region of interest" description="Disordered" evidence="10">
    <location>
        <begin position="1"/>
        <end position="61"/>
    </location>
</feature>
<dbReference type="UniPathway" id="UPA00528">
    <property type="reaction ID" value="UER00586"/>
</dbReference>
<evidence type="ECO:0000259" key="11">
    <source>
        <dbReference type="Pfam" id="PF00155"/>
    </source>
</evidence>
<keyword evidence="12" id="KW-1185">Reference proteome</keyword>
<dbReference type="Proteomes" id="UP000504624">
    <property type="component" value="Unplaced"/>
</dbReference>
<comment type="catalytic activity">
    <reaction evidence="9">
        <text>L-alanine + 2-oxoglutarate = pyruvate + L-glutamate</text>
        <dbReference type="Rhea" id="RHEA:19453"/>
        <dbReference type="ChEBI" id="CHEBI:15361"/>
        <dbReference type="ChEBI" id="CHEBI:16810"/>
        <dbReference type="ChEBI" id="CHEBI:29985"/>
        <dbReference type="ChEBI" id="CHEBI:57972"/>
        <dbReference type="EC" id="2.6.1.2"/>
    </reaction>
</comment>
<name>A0A6J0J865_9PASS</name>
<evidence type="ECO:0000256" key="2">
    <source>
        <dbReference type="ARBA" id="ARBA00011738"/>
    </source>
</evidence>
<comment type="similarity">
    <text evidence="7">Belongs to the class-I pyridoxal-phosphate-dependent aminotransferase family. Alanine aminotransferase subfamily.</text>
</comment>
<evidence type="ECO:0000256" key="1">
    <source>
        <dbReference type="ARBA" id="ARBA00001933"/>
    </source>
</evidence>
<evidence type="ECO:0000256" key="6">
    <source>
        <dbReference type="ARBA" id="ARBA00025708"/>
    </source>
</evidence>
<dbReference type="PANTHER" id="PTHR11751">
    <property type="entry name" value="ALANINE AMINOTRANSFERASE"/>
    <property type="match status" value="1"/>
</dbReference>
<dbReference type="SUPFAM" id="SSF53383">
    <property type="entry name" value="PLP-dependent transferases"/>
    <property type="match status" value="1"/>
</dbReference>
<protein>
    <recommendedName>
        <fullName evidence="8">alanine transaminase</fullName>
        <ecNumber evidence="8">2.6.1.2</ecNumber>
    </recommendedName>
</protein>
<organism evidence="12 13">
    <name type="scientific">Lepidothrix coronata</name>
    <name type="common">blue-crowned manakin</name>
    <dbReference type="NCBI Taxonomy" id="321398"/>
    <lineage>
        <taxon>Eukaryota</taxon>
        <taxon>Metazoa</taxon>
        <taxon>Chordata</taxon>
        <taxon>Craniata</taxon>
        <taxon>Vertebrata</taxon>
        <taxon>Euteleostomi</taxon>
        <taxon>Archelosauria</taxon>
        <taxon>Archosauria</taxon>
        <taxon>Dinosauria</taxon>
        <taxon>Saurischia</taxon>
        <taxon>Theropoda</taxon>
        <taxon>Coelurosauria</taxon>
        <taxon>Aves</taxon>
        <taxon>Neognathae</taxon>
        <taxon>Neoaves</taxon>
        <taxon>Telluraves</taxon>
        <taxon>Australaves</taxon>
        <taxon>Passeriformes</taxon>
        <taxon>Pipridae</taxon>
        <taxon>Lepidothrix</taxon>
    </lineage>
</organism>
<dbReference type="GO" id="GO:0042853">
    <property type="term" value="P:L-alanine catabolic process"/>
    <property type="evidence" value="ECO:0007669"/>
    <property type="project" value="UniProtKB-UniPathway"/>
</dbReference>
<feature type="domain" description="Aminotransferase class I/classII large" evidence="11">
    <location>
        <begin position="75"/>
        <end position="168"/>
    </location>
</feature>
<comment type="cofactor">
    <cofactor evidence="1">
        <name>pyridoxal 5'-phosphate</name>
        <dbReference type="ChEBI" id="CHEBI:597326"/>
    </cofactor>
</comment>
<proteinExistence type="inferred from homology"/>
<evidence type="ECO:0000313" key="12">
    <source>
        <dbReference type="Proteomes" id="UP000504624"/>
    </source>
</evidence>
<dbReference type="Gene3D" id="3.40.640.10">
    <property type="entry name" value="Type I PLP-dependent aspartate aminotransferase-like (Major domain)"/>
    <property type="match status" value="1"/>
</dbReference>
<dbReference type="GO" id="GO:0030170">
    <property type="term" value="F:pyridoxal phosphate binding"/>
    <property type="evidence" value="ECO:0007669"/>
    <property type="project" value="InterPro"/>
</dbReference>
<evidence type="ECO:0000256" key="10">
    <source>
        <dbReference type="SAM" id="MobiDB-lite"/>
    </source>
</evidence>
<sequence length="180" mass="18443">MWIWGQSEDNGGWLWGHPGDTLGTPRGHREGVALGTPRGHPEDTPGTPQGHPGAASPGQDVLSLLVSPGSAVPTGVLVPAPGPPLAALAAGLAGAVPVPYPLDEAREGAPDVAAIRRELRDARGRCTPKVLWVGNPGHPTGPALSLPSMLALLSLAFEESLLLLADEVGQPQCPQCPQCP</sequence>
<dbReference type="InterPro" id="IPR015424">
    <property type="entry name" value="PyrdxlP-dep_Trfase"/>
</dbReference>
<keyword evidence="4" id="KW-0808">Transferase</keyword>
<dbReference type="InterPro" id="IPR004839">
    <property type="entry name" value="Aminotransferase_I/II_large"/>
</dbReference>
<evidence type="ECO:0000256" key="9">
    <source>
        <dbReference type="ARBA" id="ARBA00047412"/>
    </source>
</evidence>
<reference evidence="13" key="1">
    <citation type="submission" date="2025-08" db="UniProtKB">
        <authorList>
            <consortium name="RefSeq"/>
        </authorList>
    </citation>
    <scope>IDENTIFICATION</scope>
</reference>
<evidence type="ECO:0000256" key="5">
    <source>
        <dbReference type="ARBA" id="ARBA00022898"/>
    </source>
</evidence>
<accession>A0A6J0J865</accession>
<dbReference type="InterPro" id="IPR045088">
    <property type="entry name" value="ALAT1/2-like"/>
</dbReference>
<evidence type="ECO:0000313" key="13">
    <source>
        <dbReference type="RefSeq" id="XP_017695155.1"/>
    </source>
</evidence>
<dbReference type="PANTHER" id="PTHR11751:SF308">
    <property type="entry name" value="ALANINE AMINOTRANSFERASE 1"/>
    <property type="match status" value="1"/>
</dbReference>
<feature type="non-terminal residue" evidence="13">
    <location>
        <position position="180"/>
    </location>
</feature>
<gene>
    <name evidence="13" type="primary">LOC108510025</name>
</gene>